<comment type="caution">
    <text evidence="2">The sequence shown here is derived from an EMBL/GenBank/DDBJ whole genome shotgun (WGS) entry which is preliminary data.</text>
</comment>
<dbReference type="Gene3D" id="3.30.70.1430">
    <property type="entry name" value="Multidrug efflux transporter AcrB pore domain"/>
    <property type="match status" value="2"/>
</dbReference>
<feature type="transmembrane region" description="Helical" evidence="1">
    <location>
        <begin position="866"/>
        <end position="886"/>
    </location>
</feature>
<evidence type="ECO:0000313" key="2">
    <source>
        <dbReference type="EMBL" id="MQX53428.1"/>
    </source>
</evidence>
<name>A0A6N7LSL9_9GAMM</name>
<proteinExistence type="predicted"/>
<dbReference type="PANTHER" id="PTHR32063">
    <property type="match status" value="1"/>
</dbReference>
<keyword evidence="1" id="KW-1133">Transmembrane helix</keyword>
<dbReference type="InterPro" id="IPR027463">
    <property type="entry name" value="AcrB_DN_DC_subdom"/>
</dbReference>
<feature type="transmembrane region" description="Helical" evidence="1">
    <location>
        <begin position="381"/>
        <end position="404"/>
    </location>
</feature>
<dbReference type="SUPFAM" id="SSF82866">
    <property type="entry name" value="Multidrug efflux transporter AcrB transmembrane domain"/>
    <property type="match status" value="2"/>
</dbReference>
<feature type="transmembrane region" description="Helical" evidence="1">
    <location>
        <begin position="524"/>
        <end position="551"/>
    </location>
</feature>
<dbReference type="Gene3D" id="1.20.1640.10">
    <property type="entry name" value="Multidrug efflux transporter AcrB transmembrane domain"/>
    <property type="match status" value="2"/>
</dbReference>
<dbReference type="EMBL" id="WIRE01000001">
    <property type="protein sequence ID" value="MQX53428.1"/>
    <property type="molecule type" value="Genomic_DNA"/>
</dbReference>
<feature type="transmembrane region" description="Helical" evidence="1">
    <location>
        <begin position="424"/>
        <end position="446"/>
    </location>
</feature>
<dbReference type="SUPFAM" id="SSF82714">
    <property type="entry name" value="Multidrug efflux transporter AcrB TolC docking domain, DN and DC subdomains"/>
    <property type="match status" value="2"/>
</dbReference>
<dbReference type="GO" id="GO:0005886">
    <property type="term" value="C:plasma membrane"/>
    <property type="evidence" value="ECO:0007669"/>
    <property type="project" value="TreeGrafter"/>
</dbReference>
<feature type="transmembrane region" description="Helical" evidence="1">
    <location>
        <begin position="996"/>
        <end position="1021"/>
    </location>
</feature>
<gene>
    <name evidence="2" type="ORF">GFN93_09220</name>
</gene>
<organism evidence="2 3">
    <name type="scientific">Alcanivorax sediminis</name>
    <dbReference type="NCBI Taxonomy" id="2663008"/>
    <lineage>
        <taxon>Bacteria</taxon>
        <taxon>Pseudomonadati</taxon>
        <taxon>Pseudomonadota</taxon>
        <taxon>Gammaproteobacteria</taxon>
        <taxon>Oceanospirillales</taxon>
        <taxon>Alcanivoracaceae</taxon>
        <taxon>Alcanivorax</taxon>
    </lineage>
</organism>
<dbReference type="Pfam" id="PF00873">
    <property type="entry name" value="ACR_tran"/>
    <property type="match status" value="1"/>
</dbReference>
<evidence type="ECO:0000256" key="1">
    <source>
        <dbReference type="SAM" id="Phobius"/>
    </source>
</evidence>
<feature type="transmembrane region" description="Helical" evidence="1">
    <location>
        <begin position="919"/>
        <end position="944"/>
    </location>
</feature>
<dbReference type="GO" id="GO:0042910">
    <property type="term" value="F:xenobiotic transmembrane transporter activity"/>
    <property type="evidence" value="ECO:0007669"/>
    <property type="project" value="TreeGrafter"/>
</dbReference>
<dbReference type="Gene3D" id="3.30.70.1440">
    <property type="entry name" value="Multidrug efflux transporter AcrB pore domain"/>
    <property type="match status" value="1"/>
</dbReference>
<dbReference type="Gene3D" id="3.30.70.1320">
    <property type="entry name" value="Multidrug efflux transporter AcrB pore domain like"/>
    <property type="match status" value="1"/>
</dbReference>
<evidence type="ECO:0000313" key="3">
    <source>
        <dbReference type="Proteomes" id="UP000469421"/>
    </source>
</evidence>
<dbReference type="RefSeq" id="WP_153500758.1">
    <property type="nucleotide sequence ID" value="NZ_WIRE01000001.1"/>
</dbReference>
<reference evidence="2 3" key="1">
    <citation type="submission" date="2019-10" db="EMBL/GenBank/DDBJ databases">
        <title>Alcanivorax sp.PA15-N-34 draft genome sequence.</title>
        <authorList>
            <person name="Liao X."/>
            <person name="Shao Z."/>
        </authorList>
    </citation>
    <scope>NUCLEOTIDE SEQUENCE [LARGE SCALE GENOMIC DNA]</scope>
    <source>
        <strain evidence="2 3">PA15-N-34</strain>
    </source>
</reference>
<feature type="transmembrane region" description="Helical" evidence="1">
    <location>
        <begin position="965"/>
        <end position="984"/>
    </location>
</feature>
<dbReference type="PRINTS" id="PR00702">
    <property type="entry name" value="ACRIFLAVINRP"/>
</dbReference>
<accession>A0A6N7LSL9</accession>
<dbReference type="AlphaFoldDB" id="A0A6N7LSL9"/>
<dbReference type="PANTHER" id="PTHR32063:SF33">
    <property type="entry name" value="RND SUPERFAMILY EFFLUX PUMP PERMEASE COMPONENT"/>
    <property type="match status" value="1"/>
</dbReference>
<protein>
    <submittedName>
        <fullName evidence="2">MMPL family transporter</fullName>
    </submittedName>
</protein>
<keyword evidence="3" id="KW-1185">Reference proteome</keyword>
<feature type="transmembrane region" description="Helical" evidence="1">
    <location>
        <begin position="893"/>
        <end position="913"/>
    </location>
</feature>
<keyword evidence="1" id="KW-0812">Transmembrane</keyword>
<dbReference type="Gene3D" id="3.30.2090.10">
    <property type="entry name" value="Multidrug efflux transporter AcrB TolC docking domain, DN and DC subdomains"/>
    <property type="match status" value="2"/>
</dbReference>
<sequence>MNRSIAWFANNSAVANLLMLTLLLAGIVAIPMTRQETLPNVPLDRIGIYVAWPQATPENVEALLCSPVETAIDDLEGTTDLISESREGLCSVQLDVLEGHDTRTVLELVRSRLEALDNLPQGSGRPRVQELIIRNRVVRLILSGTLSRHDIYELAQKSRRELLNDEVVSSVDIENLPEREMSIEVQRNDLYRYQLTLDDIAAAASQSVQRTAGGVLRSDRGDWMLQTGQKPGDVEGYEQLVIRQSEQGDLLRLGQVARVEDGFSRDNLAAWLNGQPAVALDVYRVGEQNVLDVANAVKRWIHEVELPRGVNVQIWTDDARQFQDRSNLLWRNALQGLFLLTIMLAIFLTLRLAGWVALGIPVCMLGACAILPLLGESFNTISLFAFILVLGIVVDDAVIVGESVDQQRRLGMRGSQAAIQGAQVVAKPILFAVLTTLFAFAPLLFLPGPEGAFMRVIPIVSITILVLSLLESLWILPAHLSHTRPAKGIWLKSERLSNRINDGLERWLEYKARPLLRTALHWRYVMVVVFVGMFVFCSALVSSGWLTMVLFSRVEGNRVMAEVMFPQGTGEARLYRELQSLERSARLLSDALQEEGAAVTVEGVFAEQGVRQKISNARDPSARFRIRVTLGIQGDTAAMPPRELAARWRELHGPIADALSVKFHASLMQVKPDIHVNIFHPDLEVLQSLSDQAALALSRMEGVHEVANNLYAKRTLVDIELREQGELVGLRADQVGRQVRNAFHGIELDRWFEQDQEVPVMLRLAGKDSQQLTDLERLPLQLPNGDMTVLAAVADLERRQVPAMISHYDGRRSATVSAFVDDHVTTPGQVMAVLRQQLLDPMTDADTESGWTVAGKPAAIQEFLDYLSISYLIAMAAIFFLLTILFGGYGQPLLVMAAIPFGMVGAFMGHFVFGYSLTLWSLVGVIAVSGVVVNDNLVLIDAVNNARARGVALRQAVIEGVSGRLRPVMLTSITTFAGVAPLMFETSVQARFLIPMAVSLAFGVMFATLVSLLLVPCLIVVSDDVRQTLSRWLSRWRAPEVSEMDTVEEAYERGRLSGGWIASNPYQDAVLRSAWEAGHQDYLNREPEGL</sequence>
<dbReference type="SUPFAM" id="SSF82693">
    <property type="entry name" value="Multidrug efflux transporter AcrB pore domain, PN1, PN2, PC1 and PC2 subdomains"/>
    <property type="match status" value="1"/>
</dbReference>
<keyword evidence="1" id="KW-0472">Membrane</keyword>
<dbReference type="InterPro" id="IPR001036">
    <property type="entry name" value="Acrflvin-R"/>
</dbReference>
<feature type="transmembrane region" description="Helical" evidence="1">
    <location>
        <begin position="328"/>
        <end position="348"/>
    </location>
</feature>
<feature type="transmembrane region" description="Helical" evidence="1">
    <location>
        <begin position="452"/>
        <end position="476"/>
    </location>
</feature>
<feature type="transmembrane region" description="Helical" evidence="1">
    <location>
        <begin position="355"/>
        <end position="375"/>
    </location>
</feature>
<dbReference type="Proteomes" id="UP000469421">
    <property type="component" value="Unassembled WGS sequence"/>
</dbReference>